<comment type="similarity">
    <text evidence="2 10">Belongs to the ABC-4 integral membrane protein family. FtsX subfamily.</text>
</comment>
<evidence type="ECO:0000256" key="4">
    <source>
        <dbReference type="ARBA" id="ARBA00022475"/>
    </source>
</evidence>
<evidence type="ECO:0000256" key="6">
    <source>
        <dbReference type="ARBA" id="ARBA00022692"/>
    </source>
</evidence>
<feature type="transmembrane region" description="Helical" evidence="12">
    <location>
        <begin position="226"/>
        <end position="249"/>
    </location>
</feature>
<evidence type="ECO:0000256" key="9">
    <source>
        <dbReference type="ARBA" id="ARBA00023306"/>
    </source>
</evidence>
<evidence type="ECO:0000256" key="12">
    <source>
        <dbReference type="SAM" id="Phobius"/>
    </source>
</evidence>
<dbReference type="InterPro" id="IPR003838">
    <property type="entry name" value="ABC3_permease_C"/>
</dbReference>
<keyword evidence="5 10" id="KW-0132">Cell division</keyword>
<evidence type="ECO:0000256" key="11">
    <source>
        <dbReference type="SAM" id="Coils"/>
    </source>
</evidence>
<feature type="transmembrane region" description="Helical" evidence="12">
    <location>
        <begin position="255"/>
        <end position="278"/>
    </location>
</feature>
<dbReference type="EMBL" id="LJNI01000045">
    <property type="protein sequence ID" value="KPJ73008.1"/>
    <property type="molecule type" value="Genomic_DNA"/>
</dbReference>
<evidence type="ECO:0000259" key="14">
    <source>
        <dbReference type="Pfam" id="PF18075"/>
    </source>
</evidence>
<gene>
    <name evidence="15" type="ORF">AMJ52_04465</name>
</gene>
<name>A0A0S7YEA1_UNCT6</name>
<protein>
    <recommendedName>
        <fullName evidence="3 10">Cell division protein FtsX</fullName>
    </recommendedName>
</protein>
<dbReference type="Pfam" id="PF18075">
    <property type="entry name" value="FtsX_ECD"/>
    <property type="match status" value="1"/>
</dbReference>
<feature type="domain" description="FtsX extracellular" evidence="14">
    <location>
        <begin position="57"/>
        <end position="148"/>
    </location>
</feature>
<keyword evidence="6 12" id="KW-0812">Transmembrane</keyword>
<keyword evidence="9 10" id="KW-0131">Cell cycle</keyword>
<evidence type="ECO:0000256" key="7">
    <source>
        <dbReference type="ARBA" id="ARBA00022989"/>
    </source>
</evidence>
<dbReference type="PIRSF" id="PIRSF003097">
    <property type="entry name" value="FtsX"/>
    <property type="match status" value="1"/>
</dbReference>
<feature type="transmembrane region" description="Helical" evidence="12">
    <location>
        <begin position="168"/>
        <end position="189"/>
    </location>
</feature>
<dbReference type="PANTHER" id="PTHR47755">
    <property type="entry name" value="CELL DIVISION PROTEIN FTSX"/>
    <property type="match status" value="1"/>
</dbReference>
<dbReference type="Proteomes" id="UP000051012">
    <property type="component" value="Unassembled WGS sequence"/>
</dbReference>
<dbReference type="Gene3D" id="3.30.70.3040">
    <property type="match status" value="1"/>
</dbReference>
<dbReference type="InterPro" id="IPR040690">
    <property type="entry name" value="FtsX_ECD"/>
</dbReference>
<dbReference type="PANTHER" id="PTHR47755:SF1">
    <property type="entry name" value="CELL DIVISION PROTEIN FTSX"/>
    <property type="match status" value="1"/>
</dbReference>
<dbReference type="PATRIC" id="fig|1703772.3.peg.1471"/>
<accession>A0A0S7YEA1</accession>
<evidence type="ECO:0000256" key="10">
    <source>
        <dbReference type="PIRNR" id="PIRNR003097"/>
    </source>
</evidence>
<evidence type="ECO:0000256" key="3">
    <source>
        <dbReference type="ARBA" id="ARBA00021907"/>
    </source>
</evidence>
<evidence type="ECO:0000256" key="1">
    <source>
        <dbReference type="ARBA" id="ARBA00004651"/>
    </source>
</evidence>
<feature type="domain" description="ABC3 transporter permease C-terminal" evidence="13">
    <location>
        <begin position="173"/>
        <end position="282"/>
    </location>
</feature>
<evidence type="ECO:0000313" key="16">
    <source>
        <dbReference type="Proteomes" id="UP000051012"/>
    </source>
</evidence>
<organism evidence="15 16">
    <name type="scientific">candidate division TA06 bacterium DG_78</name>
    <dbReference type="NCBI Taxonomy" id="1703772"/>
    <lineage>
        <taxon>Bacteria</taxon>
        <taxon>Bacteria division TA06</taxon>
    </lineage>
</organism>
<dbReference type="GO" id="GO:0005886">
    <property type="term" value="C:plasma membrane"/>
    <property type="evidence" value="ECO:0007669"/>
    <property type="project" value="UniProtKB-SubCell"/>
</dbReference>
<dbReference type="AlphaFoldDB" id="A0A0S7YEA1"/>
<evidence type="ECO:0000256" key="8">
    <source>
        <dbReference type="ARBA" id="ARBA00023136"/>
    </source>
</evidence>
<dbReference type="GO" id="GO:0051301">
    <property type="term" value="P:cell division"/>
    <property type="evidence" value="ECO:0007669"/>
    <property type="project" value="UniProtKB-KW"/>
</dbReference>
<feature type="transmembrane region" description="Helical" evidence="12">
    <location>
        <begin position="201"/>
        <end position="219"/>
    </location>
</feature>
<evidence type="ECO:0000256" key="5">
    <source>
        <dbReference type="ARBA" id="ARBA00022618"/>
    </source>
</evidence>
<sequence length="283" mass="31807">MSLQISIREGIKTITRNGSLFFLSLLVVSISLFLLSLFGLVTINLYYSLRILDEKIEIIAFLDEPADITTLKSNILKIHGVRDVIYVSSDQALKELQRELKETEEVLSIFEENPLPASLRIKLDADYRNAQGLEDISGKIMLLRGVKETIYGGELVDQLKKITKAITAFDIGLLLIIVFSVIFVIFQTIKLTIFARSREIEIMKLVGASASFIAVPFAFEGFVQGFVGGLIAFVLTIITYQIAVVYFFGELYFHFWWFFFGDIACGIIFGIIGSGVAVQRFLK</sequence>
<dbReference type="InterPro" id="IPR004513">
    <property type="entry name" value="FtsX"/>
</dbReference>
<evidence type="ECO:0000259" key="13">
    <source>
        <dbReference type="Pfam" id="PF02687"/>
    </source>
</evidence>
<evidence type="ECO:0000313" key="15">
    <source>
        <dbReference type="EMBL" id="KPJ73008.1"/>
    </source>
</evidence>
<comment type="caution">
    <text evidence="15">The sequence shown here is derived from an EMBL/GenBank/DDBJ whole genome shotgun (WGS) entry which is preliminary data.</text>
</comment>
<keyword evidence="8 10" id="KW-0472">Membrane</keyword>
<feature type="coiled-coil region" evidence="11">
    <location>
        <begin position="86"/>
        <end position="113"/>
    </location>
</feature>
<keyword evidence="11" id="KW-0175">Coiled coil</keyword>
<reference evidence="15 16" key="1">
    <citation type="journal article" date="2015" name="Microbiome">
        <title>Genomic resolution of linkages in carbon, nitrogen, and sulfur cycling among widespread estuary sediment bacteria.</title>
        <authorList>
            <person name="Baker B.J."/>
            <person name="Lazar C.S."/>
            <person name="Teske A.P."/>
            <person name="Dick G.J."/>
        </authorList>
    </citation>
    <scope>NUCLEOTIDE SEQUENCE [LARGE SCALE GENOMIC DNA]</scope>
    <source>
        <strain evidence="15">DG_78</strain>
    </source>
</reference>
<dbReference type="Pfam" id="PF02687">
    <property type="entry name" value="FtsX"/>
    <property type="match status" value="1"/>
</dbReference>
<keyword evidence="4 10" id="KW-1003">Cell membrane</keyword>
<evidence type="ECO:0000256" key="2">
    <source>
        <dbReference type="ARBA" id="ARBA00007379"/>
    </source>
</evidence>
<feature type="transmembrane region" description="Helical" evidence="12">
    <location>
        <begin position="20"/>
        <end position="47"/>
    </location>
</feature>
<keyword evidence="7 12" id="KW-1133">Transmembrane helix</keyword>
<comment type="subcellular location">
    <subcellularLocation>
        <location evidence="1">Cell membrane</location>
        <topology evidence="1">Multi-pass membrane protein</topology>
    </subcellularLocation>
</comment>
<proteinExistence type="inferred from homology"/>